<dbReference type="PATRIC" id="fig|1423773.3.peg.2070"/>
<name>A0A0R1JW13_9LACO</name>
<keyword evidence="2" id="KW-1185">Reference proteome</keyword>
<reference evidence="1 2" key="1">
    <citation type="journal article" date="2015" name="Genome Announc.">
        <title>Expanding the biotechnology potential of lactobacilli through comparative genomics of 213 strains and associated genera.</title>
        <authorList>
            <person name="Sun Z."/>
            <person name="Harris H.M."/>
            <person name="McCann A."/>
            <person name="Guo C."/>
            <person name="Argimon S."/>
            <person name="Zhang W."/>
            <person name="Yang X."/>
            <person name="Jeffery I.B."/>
            <person name="Cooney J.C."/>
            <person name="Kagawa T.F."/>
            <person name="Liu W."/>
            <person name="Song Y."/>
            <person name="Salvetti E."/>
            <person name="Wrobel A."/>
            <person name="Rasinkangas P."/>
            <person name="Parkhill J."/>
            <person name="Rea M.C."/>
            <person name="O'Sullivan O."/>
            <person name="Ritari J."/>
            <person name="Douillard F.P."/>
            <person name="Paul Ross R."/>
            <person name="Yang R."/>
            <person name="Briner A.E."/>
            <person name="Felis G.E."/>
            <person name="de Vos W.M."/>
            <person name="Barrangou R."/>
            <person name="Klaenhammer T.R."/>
            <person name="Caufield P.W."/>
            <person name="Cui Y."/>
            <person name="Zhang H."/>
            <person name="O'Toole P.W."/>
        </authorList>
    </citation>
    <scope>NUCLEOTIDE SEQUENCE [LARGE SCALE GENOMIC DNA]</scope>
    <source>
        <strain evidence="1 2">DSM 19117</strain>
    </source>
</reference>
<dbReference type="Gene3D" id="3.40.50.11940">
    <property type="match status" value="1"/>
</dbReference>
<sequence>MHDQRLTVLTNVSHYLQVPQLEALGKVVAEADLPVIIIEFSETRQVNYFKSCQYYYIDRDFVLW</sequence>
<organism evidence="1 2">
    <name type="scientific">Levilactobacillus namurensis DSM 19117</name>
    <dbReference type="NCBI Taxonomy" id="1423773"/>
    <lineage>
        <taxon>Bacteria</taxon>
        <taxon>Bacillati</taxon>
        <taxon>Bacillota</taxon>
        <taxon>Bacilli</taxon>
        <taxon>Lactobacillales</taxon>
        <taxon>Lactobacillaceae</taxon>
        <taxon>Levilactobacillus</taxon>
    </lineage>
</organism>
<accession>A0A0R1JW13</accession>
<comment type="caution">
    <text evidence="1">The sequence shown here is derived from an EMBL/GenBank/DDBJ whole genome shotgun (WGS) entry which is preliminary data.</text>
</comment>
<evidence type="ECO:0000313" key="1">
    <source>
        <dbReference type="EMBL" id="KRK75446.1"/>
    </source>
</evidence>
<evidence type="ECO:0000313" key="2">
    <source>
        <dbReference type="Proteomes" id="UP000051162"/>
    </source>
</evidence>
<protein>
    <submittedName>
        <fullName evidence="1">Uncharacterized protein</fullName>
    </submittedName>
</protein>
<dbReference type="EMBL" id="AZDT01000041">
    <property type="protein sequence ID" value="KRK75446.1"/>
    <property type="molecule type" value="Genomic_DNA"/>
</dbReference>
<gene>
    <name evidence="1" type="ORF">FD30_GL002017</name>
</gene>
<proteinExistence type="predicted"/>
<dbReference type="InterPro" id="IPR010146">
    <property type="entry name" value="CRISPR-assoc_prot_Csn2-typ"/>
</dbReference>
<dbReference type="InterPro" id="IPR038600">
    <property type="entry name" value="Csn2_sf"/>
</dbReference>
<dbReference type="Proteomes" id="UP000051162">
    <property type="component" value="Unassembled WGS sequence"/>
</dbReference>
<dbReference type="NCBIfam" id="TIGR01866">
    <property type="entry name" value="cas_Csn2"/>
    <property type="match status" value="1"/>
</dbReference>
<dbReference type="STRING" id="1423773.FD30_GL002017"/>
<dbReference type="AlphaFoldDB" id="A0A0R1JW13"/>